<comment type="caution">
    <text evidence="3">The sequence shown here is derived from an EMBL/GenBank/DDBJ whole genome shotgun (WGS) entry which is preliminary data.</text>
</comment>
<feature type="region of interest" description="Disordered" evidence="2">
    <location>
        <begin position="311"/>
        <end position="339"/>
    </location>
</feature>
<reference evidence="3" key="1">
    <citation type="submission" date="2021-11" db="EMBL/GenBank/DDBJ databases">
        <authorList>
            <consortium name="Genoscope - CEA"/>
            <person name="William W."/>
        </authorList>
    </citation>
    <scope>NUCLEOTIDE SEQUENCE</scope>
</reference>
<dbReference type="Proteomes" id="UP000789595">
    <property type="component" value="Unassembled WGS sequence"/>
</dbReference>
<name>A0A8J2SFD1_9STRA</name>
<dbReference type="EMBL" id="CAKKNE010000003">
    <property type="protein sequence ID" value="CAH0370873.1"/>
    <property type="molecule type" value="Genomic_DNA"/>
</dbReference>
<feature type="region of interest" description="Disordered" evidence="2">
    <location>
        <begin position="461"/>
        <end position="480"/>
    </location>
</feature>
<accession>A0A8J2SFD1</accession>
<organism evidence="3 4">
    <name type="scientific">Pelagomonas calceolata</name>
    <dbReference type="NCBI Taxonomy" id="35677"/>
    <lineage>
        <taxon>Eukaryota</taxon>
        <taxon>Sar</taxon>
        <taxon>Stramenopiles</taxon>
        <taxon>Ochrophyta</taxon>
        <taxon>Pelagophyceae</taxon>
        <taxon>Pelagomonadales</taxon>
        <taxon>Pelagomonadaceae</taxon>
        <taxon>Pelagomonas</taxon>
    </lineage>
</organism>
<protein>
    <submittedName>
        <fullName evidence="3">Uncharacterized protein</fullName>
    </submittedName>
</protein>
<evidence type="ECO:0000256" key="2">
    <source>
        <dbReference type="SAM" id="MobiDB-lite"/>
    </source>
</evidence>
<proteinExistence type="predicted"/>
<evidence type="ECO:0000256" key="1">
    <source>
        <dbReference type="SAM" id="Coils"/>
    </source>
</evidence>
<keyword evidence="1" id="KW-0175">Coiled coil</keyword>
<keyword evidence="4" id="KW-1185">Reference proteome</keyword>
<sequence>MAAYFEGSGTWVKLLERKQGKLELHADGAALLKSDEGHASIALGLGASPLRATLTEPPTDDSVVAWAHARPLATARGCRATYVELLDWTSDDNADALCCLLLSASVVAYKAEGDAVQQLAPWECLGKALQAARYHTDRDASLEPEREGLREAMPVLLWCFSGDSEEGTAQRQLEKTVLASEKGFGEAESRRNNARLLITSMFVRREAARDAFLERAADAARPKPCLGRAPTGNMVRREVEVLLDGLADCRKASLVDAWTAAVEELHETALSEATSAHAKDINEAERMDLRGSSLEAALKKAADDALTKFSERTTAVAPPPKQARKAPPVPTTQLRETMRQAAQSCIQRASQKASERSEKLADQALDALATQADGAINEDDEEGAPISRRAELWLQAYRGRLGPTLSDCLEKEPTSGDALGRAVSTKAPEAVEERCKACLDTLTEERSSLLEDEAKHRLAAKRDEERLSEANASAKRDADGARQAVALRMNAIESKKVAAESLLHELDQQVESVVRGQERVDARLREKLDGAVARAAARADDVSRLQSRCVAEASEAVDACAGAQLKLADARLDTLRVRCVTLGHEKANLSEHMELLEEHLERLKADLDHKHAEVNEVEHQWSQTKAKLPSLKAKFGEADRRRATLADLARRLKAHIRDATRGGQLPRLLLNHLDPMERQALEDL</sequence>
<dbReference type="OrthoDB" id="10631949at2759"/>
<gene>
    <name evidence="3" type="ORF">PECAL_3P07860</name>
</gene>
<feature type="coiled-coil region" evidence="1">
    <location>
        <begin position="586"/>
        <end position="620"/>
    </location>
</feature>
<evidence type="ECO:0000313" key="3">
    <source>
        <dbReference type="EMBL" id="CAH0370873.1"/>
    </source>
</evidence>
<dbReference type="AlphaFoldDB" id="A0A8J2SFD1"/>
<evidence type="ECO:0000313" key="4">
    <source>
        <dbReference type="Proteomes" id="UP000789595"/>
    </source>
</evidence>